<dbReference type="SUPFAM" id="SSF51735">
    <property type="entry name" value="NAD(P)-binding Rossmann-fold domains"/>
    <property type="match status" value="1"/>
</dbReference>
<evidence type="ECO:0000313" key="7">
    <source>
        <dbReference type="Proteomes" id="UP000823485"/>
    </source>
</evidence>
<evidence type="ECO:0000259" key="4">
    <source>
        <dbReference type="Pfam" id="PF03446"/>
    </source>
</evidence>
<dbReference type="InterPro" id="IPR008927">
    <property type="entry name" value="6-PGluconate_DH-like_C_sf"/>
</dbReference>
<dbReference type="PANTHER" id="PTHR22981:SF7">
    <property type="entry name" value="3-HYDROXYISOBUTYRATE DEHYDROGENASE, MITOCHONDRIAL"/>
    <property type="match status" value="1"/>
</dbReference>
<gene>
    <name evidence="6" type="ORF">JOC94_001589</name>
</gene>
<dbReference type="InterPro" id="IPR036291">
    <property type="entry name" value="NAD(P)-bd_dom_sf"/>
</dbReference>
<evidence type="ECO:0000259" key="5">
    <source>
        <dbReference type="Pfam" id="PF14833"/>
    </source>
</evidence>
<dbReference type="Gene3D" id="1.10.1040.10">
    <property type="entry name" value="N-(1-d-carboxylethyl)-l-norvaline Dehydrogenase, domain 2"/>
    <property type="match status" value="1"/>
</dbReference>
<feature type="domain" description="3-hydroxyisobutyrate dehydrogenase-like NAD-binding" evidence="5">
    <location>
        <begin position="165"/>
        <end position="282"/>
    </location>
</feature>
<keyword evidence="7" id="KW-1185">Reference proteome</keyword>
<protein>
    <submittedName>
        <fullName evidence="6">3-hydroxyisobutyrate dehydrogenase-like beta-hydroxyacid dehydrogenase</fullName>
    </submittedName>
</protein>
<evidence type="ECO:0000313" key="6">
    <source>
        <dbReference type="EMBL" id="MBM7714617.1"/>
    </source>
</evidence>
<dbReference type="InterPro" id="IPR015815">
    <property type="entry name" value="HIBADH-related"/>
</dbReference>
<dbReference type="Proteomes" id="UP000823485">
    <property type="component" value="Unassembled WGS sequence"/>
</dbReference>
<keyword evidence="2" id="KW-0560">Oxidoreductase</keyword>
<dbReference type="Pfam" id="PF03446">
    <property type="entry name" value="NAD_binding_2"/>
    <property type="match status" value="1"/>
</dbReference>
<evidence type="ECO:0000256" key="2">
    <source>
        <dbReference type="ARBA" id="ARBA00023002"/>
    </source>
</evidence>
<dbReference type="RefSeq" id="WP_077112579.1">
    <property type="nucleotide sequence ID" value="NZ_JAFBFH010000008.1"/>
</dbReference>
<sequence>MKIVGVVGCGAMGSGMVKNLLKHQYRVVTYDPDLEKQTQMKELGAQPVSHFTEMGEHLDYLLLSLPASELIKETIIGREGILPRLKKGAAILDMSTTDVHVTKELFETCKEAGVNFFDCPVSNGPQGAQEGTLTIMTGGDSDRFEEILPILQAIGKEIHYVGSSGSGQVVKLCNNMVVAGITLLMSEALHIAGKVGVDPQKMMKIMQKSSAENKVMYVFGPNIIEQSHEKVVFMLNHMQKDVDLFFRLTKSERAGTLLSPLIRSIFAEAQKKGWGHLDMTAVSCILRDLDDQEE</sequence>
<evidence type="ECO:0000256" key="1">
    <source>
        <dbReference type="ARBA" id="ARBA00009080"/>
    </source>
</evidence>
<keyword evidence="3" id="KW-0520">NAD</keyword>
<dbReference type="SUPFAM" id="SSF48179">
    <property type="entry name" value="6-phosphogluconate dehydrogenase C-terminal domain-like"/>
    <property type="match status" value="1"/>
</dbReference>
<dbReference type="InterPro" id="IPR006115">
    <property type="entry name" value="6PGDH_NADP-bd"/>
</dbReference>
<dbReference type="EMBL" id="JAFBFH010000008">
    <property type="protein sequence ID" value="MBM7714617.1"/>
    <property type="molecule type" value="Genomic_DNA"/>
</dbReference>
<comment type="similarity">
    <text evidence="1">Belongs to the HIBADH-related family.</text>
</comment>
<evidence type="ECO:0000256" key="3">
    <source>
        <dbReference type="ARBA" id="ARBA00023027"/>
    </source>
</evidence>
<reference evidence="6 7" key="1">
    <citation type="submission" date="2021-01" db="EMBL/GenBank/DDBJ databases">
        <title>Genomic Encyclopedia of Type Strains, Phase IV (KMG-IV): sequencing the most valuable type-strain genomes for metagenomic binning, comparative biology and taxonomic classification.</title>
        <authorList>
            <person name="Goeker M."/>
        </authorList>
    </citation>
    <scope>NUCLEOTIDE SEQUENCE [LARGE SCALE GENOMIC DNA]</scope>
    <source>
        <strain evidence="6 7">DSM 105453</strain>
    </source>
</reference>
<accession>A0ABS2R4S2</accession>
<name>A0ABS2R4S2_9BACI</name>
<dbReference type="Pfam" id="PF14833">
    <property type="entry name" value="NAD_binding_11"/>
    <property type="match status" value="1"/>
</dbReference>
<dbReference type="InterPro" id="IPR013328">
    <property type="entry name" value="6PGD_dom2"/>
</dbReference>
<feature type="domain" description="6-phosphogluconate dehydrogenase NADP-binding" evidence="4">
    <location>
        <begin position="4"/>
        <end position="162"/>
    </location>
</feature>
<dbReference type="PIRSF" id="PIRSF000103">
    <property type="entry name" value="HIBADH"/>
    <property type="match status" value="1"/>
</dbReference>
<dbReference type="InterPro" id="IPR029154">
    <property type="entry name" value="HIBADH-like_NADP-bd"/>
</dbReference>
<dbReference type="PANTHER" id="PTHR22981">
    <property type="entry name" value="3-HYDROXYISOBUTYRATE DEHYDROGENASE-RELATED"/>
    <property type="match status" value="1"/>
</dbReference>
<comment type="caution">
    <text evidence="6">The sequence shown here is derived from an EMBL/GenBank/DDBJ whole genome shotgun (WGS) entry which is preliminary data.</text>
</comment>
<dbReference type="Gene3D" id="3.40.50.720">
    <property type="entry name" value="NAD(P)-binding Rossmann-like Domain"/>
    <property type="match status" value="1"/>
</dbReference>
<proteinExistence type="inferred from homology"/>
<organism evidence="6 7">
    <name type="scientific">Siminovitchia thermophila</name>
    <dbReference type="NCBI Taxonomy" id="1245522"/>
    <lineage>
        <taxon>Bacteria</taxon>
        <taxon>Bacillati</taxon>
        <taxon>Bacillota</taxon>
        <taxon>Bacilli</taxon>
        <taxon>Bacillales</taxon>
        <taxon>Bacillaceae</taxon>
        <taxon>Siminovitchia</taxon>
    </lineage>
</organism>